<evidence type="ECO:0000313" key="2">
    <source>
        <dbReference type="EMBL" id="CAD9237418.1"/>
    </source>
</evidence>
<feature type="region of interest" description="Disordered" evidence="1">
    <location>
        <begin position="1"/>
        <end position="49"/>
    </location>
</feature>
<reference evidence="2" key="1">
    <citation type="submission" date="2021-01" db="EMBL/GenBank/DDBJ databases">
        <authorList>
            <person name="Corre E."/>
            <person name="Pelletier E."/>
            <person name="Niang G."/>
            <person name="Scheremetjew M."/>
            <person name="Finn R."/>
            <person name="Kale V."/>
            <person name="Holt S."/>
            <person name="Cochrane G."/>
            <person name="Meng A."/>
            <person name="Brown T."/>
            <person name="Cohen L."/>
        </authorList>
    </citation>
    <scope>NUCLEOTIDE SEQUENCE</scope>
    <source>
        <strain evidence="2">SAG 36.94</strain>
    </source>
</reference>
<dbReference type="EMBL" id="HBGH01017183">
    <property type="protein sequence ID" value="CAD9237418.1"/>
    <property type="molecule type" value="Transcribed_RNA"/>
</dbReference>
<dbReference type="AlphaFoldDB" id="A0A7S1XFI8"/>
<organism evidence="2">
    <name type="scientific">Compsopogon caeruleus</name>
    <dbReference type="NCBI Taxonomy" id="31354"/>
    <lineage>
        <taxon>Eukaryota</taxon>
        <taxon>Rhodophyta</taxon>
        <taxon>Compsopogonophyceae</taxon>
        <taxon>Compsopogonales</taxon>
        <taxon>Compsopogonaceae</taxon>
        <taxon>Compsopogon</taxon>
    </lineage>
</organism>
<feature type="compositionally biased region" description="Acidic residues" evidence="1">
    <location>
        <begin position="104"/>
        <end position="114"/>
    </location>
</feature>
<feature type="compositionally biased region" description="Polar residues" evidence="1">
    <location>
        <begin position="21"/>
        <end position="36"/>
    </location>
</feature>
<feature type="region of interest" description="Disordered" evidence="1">
    <location>
        <begin position="215"/>
        <end position="241"/>
    </location>
</feature>
<name>A0A7S1XFI8_9RHOD</name>
<sequence length="495" mass="53935">MESRSDELGTVTHAEIDGGNLTESMSMPDSVVTESGQAEPMVDDENMSKDTTVTESGFLALEEESVTRPSRGRQFRLWGAFSGISKLAEDLDRLVDVAVRGVEDEEDEVGDGDEEARKLRDDSGNGESRTVEEGGGVENRERVDEDENEDVHVGVGEVLSGIGQDIGFFGRALGSSLSRIIGEVAKEDVDLDDDDDRRPIVSEVAVVGMRQAPPVTSKAVAKHDLSSSIQSSRRSKEEETRNEFEEAFLDLGGGEVIAKLDELRGHALKRIRELKIGARPGMIEKATAQVDAVMKETVDASAYDECKPIMGFGQKSRDKIKESADTFCSKLTGHGGEIVTPESLTSQASRVMEKFKSETLNILAIIVSDVASAVASAGEEESDWRERGRKVRAIAEVGRKEAGEVSVTFFQSLERAVRDIYGQLERLCSDQDPSVREKFRQEIQRSKETTNATITAGTTSANVKLRQCIASLTPQLRLEVFILLKSGESSSPPPS</sequence>
<gene>
    <name evidence="2" type="ORF">CCAE0312_LOCUS9517</name>
</gene>
<feature type="region of interest" description="Disordered" evidence="1">
    <location>
        <begin position="104"/>
        <end position="150"/>
    </location>
</feature>
<proteinExistence type="predicted"/>
<protein>
    <submittedName>
        <fullName evidence="2">Uncharacterized protein</fullName>
    </submittedName>
</protein>
<accession>A0A7S1XFI8</accession>
<evidence type="ECO:0000256" key="1">
    <source>
        <dbReference type="SAM" id="MobiDB-lite"/>
    </source>
</evidence>